<proteinExistence type="predicted"/>
<gene>
    <name evidence="2" type="ORF">BDLFYP24_01783</name>
    <name evidence="1" type="ORF">GBB04_00180</name>
</gene>
<protein>
    <submittedName>
        <fullName evidence="2">Uncharacterized protein</fullName>
    </submittedName>
</protein>
<dbReference type="EMBL" id="WDPD01000001">
    <property type="protein sequence ID" value="KAB7462249.1"/>
    <property type="molecule type" value="Genomic_DNA"/>
</dbReference>
<evidence type="ECO:0000313" key="1">
    <source>
        <dbReference type="EMBL" id="KAB7462249.1"/>
    </source>
</evidence>
<reference evidence="1 3" key="1">
    <citation type="journal article" date="2019" name="Nat. Med.">
        <title>A library of human gut bacterial isolates paired with longitudinal multiomics data enables mechanistic microbiome research.</title>
        <authorList>
            <person name="Poyet M."/>
            <person name="Groussin M."/>
            <person name="Gibbons S.M."/>
            <person name="Avila-Pacheco J."/>
            <person name="Jiang X."/>
            <person name="Kearney S.M."/>
            <person name="Perrotta A.R."/>
            <person name="Berdy B."/>
            <person name="Zhao S."/>
            <person name="Lieberman T.D."/>
            <person name="Swanson P.K."/>
            <person name="Smith M."/>
            <person name="Roesemann S."/>
            <person name="Alexander J.E."/>
            <person name="Rich S.A."/>
            <person name="Livny J."/>
            <person name="Vlamakis H."/>
            <person name="Clish C."/>
            <person name="Bullock K."/>
            <person name="Deik A."/>
            <person name="Scott J."/>
            <person name="Pierce K.A."/>
            <person name="Xavier R.J."/>
            <person name="Alm E.J."/>
        </authorList>
    </citation>
    <scope>NUCLEOTIDE SEQUENCE [LARGE SCALE GENOMIC DNA]</scope>
    <source>
        <strain evidence="1 3">BIOML-A2</strain>
    </source>
</reference>
<dbReference type="RefSeq" id="WP_129879677.1">
    <property type="nucleotide sequence ID" value="NZ_CACRSP010000004.1"/>
</dbReference>
<name>A0A6N2T706_9BIFI</name>
<evidence type="ECO:0000313" key="2">
    <source>
        <dbReference type="EMBL" id="VYS99565.1"/>
    </source>
</evidence>
<sequence>MSWRTYAVDTISGRILCPIDLPNFSWSMSVSDSSLSTTKSKGAGQDEVSGLKVPWTAVPANSPDERSRLLAPDRRSIALCWTSPLDDEDAIGTPILCGPIGQRKDGPLDTDFSLNSIYGLLGDRYLVREGVYGAGQGSTSTDIINLSNLSLRAIAAEAGWLCTNAKPGGGLPIDWHYRGERGSHQRGYDSWDIQNLKCSDVWDKIANVENGPDLQLRPRLSGDTIRFDFIAGSDVDPDIAQSTVIELSSSPHGGTLENMTIDHLGAVNRVYASGSGTDKAQLCHLSEDLSLVNGDHEPFPLREMTYSDTDAADVTLLRRHADGILNANRRPLMQIKGELHANDADANGTPLHPLGSFWPGETMKLDVQGFPSLSDGVYECRLMQMSGDQSDKVSLTFDAMEDPMA</sequence>
<dbReference type="AlphaFoldDB" id="A0A6N2T706"/>
<accession>A0A6N2T706</accession>
<reference evidence="2" key="2">
    <citation type="submission" date="2019-11" db="EMBL/GenBank/DDBJ databases">
        <authorList>
            <person name="Feng L."/>
        </authorList>
    </citation>
    <scope>NUCLEOTIDE SEQUENCE</scope>
    <source>
        <strain evidence="2">BdentiumLFYP24</strain>
    </source>
</reference>
<organism evidence="2">
    <name type="scientific">Bifidobacterium dentium</name>
    <dbReference type="NCBI Taxonomy" id="1689"/>
    <lineage>
        <taxon>Bacteria</taxon>
        <taxon>Bacillati</taxon>
        <taxon>Actinomycetota</taxon>
        <taxon>Actinomycetes</taxon>
        <taxon>Bifidobacteriales</taxon>
        <taxon>Bifidobacteriaceae</taxon>
        <taxon>Bifidobacterium</taxon>
    </lineage>
</organism>
<dbReference type="EMBL" id="CACRSP010000004">
    <property type="protein sequence ID" value="VYS99565.1"/>
    <property type="molecule type" value="Genomic_DNA"/>
</dbReference>
<evidence type="ECO:0000313" key="3">
    <source>
        <dbReference type="Proteomes" id="UP000429211"/>
    </source>
</evidence>
<dbReference type="Proteomes" id="UP000429211">
    <property type="component" value="Unassembled WGS sequence"/>
</dbReference>